<name>A0AAJ0LV01_9PEZI</name>
<evidence type="ECO:0000313" key="1">
    <source>
        <dbReference type="EMBL" id="KAK3056195.1"/>
    </source>
</evidence>
<dbReference type="AlphaFoldDB" id="A0AAJ0LV01"/>
<gene>
    <name evidence="1" type="ORF">LTR09_002701</name>
</gene>
<comment type="caution">
    <text evidence="1">The sequence shown here is derived from an EMBL/GenBank/DDBJ whole genome shotgun (WGS) entry which is preliminary data.</text>
</comment>
<keyword evidence="2" id="KW-1185">Reference proteome</keyword>
<reference evidence="1" key="1">
    <citation type="submission" date="2023-04" db="EMBL/GenBank/DDBJ databases">
        <title>Black Yeasts Isolated from many extreme environments.</title>
        <authorList>
            <person name="Coleine C."/>
            <person name="Stajich J.E."/>
            <person name="Selbmann L."/>
        </authorList>
    </citation>
    <scope>NUCLEOTIDE SEQUENCE</scope>
    <source>
        <strain evidence="1">CCFEE 5312</strain>
    </source>
</reference>
<protein>
    <submittedName>
        <fullName evidence="1">Uncharacterized protein</fullName>
    </submittedName>
</protein>
<accession>A0AAJ0LV01</accession>
<organism evidence="1 2">
    <name type="scientific">Extremus antarcticus</name>
    <dbReference type="NCBI Taxonomy" id="702011"/>
    <lineage>
        <taxon>Eukaryota</taxon>
        <taxon>Fungi</taxon>
        <taxon>Dikarya</taxon>
        <taxon>Ascomycota</taxon>
        <taxon>Pezizomycotina</taxon>
        <taxon>Dothideomycetes</taxon>
        <taxon>Dothideomycetidae</taxon>
        <taxon>Mycosphaerellales</taxon>
        <taxon>Extremaceae</taxon>
        <taxon>Extremus</taxon>
    </lineage>
</organism>
<sequence length="89" mass="9993">MAKRYGKWSGMAVVSCRPLGGGEVAGDDLFAYGRRRKHSPRTGDHYFRALENACSNEVRTIMHYPMHMGLQDIENDTAENISTAFDDLV</sequence>
<dbReference type="Proteomes" id="UP001271007">
    <property type="component" value="Unassembled WGS sequence"/>
</dbReference>
<dbReference type="EMBL" id="JAWDJX010000006">
    <property type="protein sequence ID" value="KAK3056195.1"/>
    <property type="molecule type" value="Genomic_DNA"/>
</dbReference>
<evidence type="ECO:0000313" key="2">
    <source>
        <dbReference type="Proteomes" id="UP001271007"/>
    </source>
</evidence>
<proteinExistence type="predicted"/>